<keyword evidence="4" id="KW-0472">Membrane</keyword>
<feature type="transmembrane region" description="Helical" evidence="4">
    <location>
        <begin position="80"/>
        <end position="100"/>
    </location>
</feature>
<dbReference type="CDD" id="cd10280">
    <property type="entry name" value="PQQ_mGDH"/>
    <property type="match status" value="1"/>
</dbReference>
<dbReference type="GO" id="GO:0008876">
    <property type="term" value="F:quinoprotein glucose dehydrogenase activity"/>
    <property type="evidence" value="ECO:0007669"/>
    <property type="project" value="UniProtKB-EC"/>
</dbReference>
<evidence type="ECO:0000256" key="1">
    <source>
        <dbReference type="ARBA" id="ARBA00001931"/>
    </source>
</evidence>
<dbReference type="InterPro" id="IPR011047">
    <property type="entry name" value="Quinoprotein_ADH-like_sf"/>
</dbReference>
<evidence type="ECO:0000256" key="4">
    <source>
        <dbReference type="SAM" id="Phobius"/>
    </source>
</evidence>
<keyword evidence="7" id="KW-1185">Reference proteome</keyword>
<feature type="transmembrane region" description="Helical" evidence="4">
    <location>
        <begin position="31"/>
        <end position="48"/>
    </location>
</feature>
<dbReference type="SMART" id="SM00564">
    <property type="entry name" value="PQQ"/>
    <property type="match status" value="5"/>
</dbReference>
<evidence type="ECO:0000313" key="6">
    <source>
        <dbReference type="EMBL" id="MDR6433329.1"/>
    </source>
</evidence>
<evidence type="ECO:0000256" key="2">
    <source>
        <dbReference type="ARBA" id="ARBA00008156"/>
    </source>
</evidence>
<evidence type="ECO:0000259" key="5">
    <source>
        <dbReference type="Pfam" id="PF01011"/>
    </source>
</evidence>
<feature type="transmembrane region" description="Helical" evidence="4">
    <location>
        <begin position="55"/>
        <end position="74"/>
    </location>
</feature>
<dbReference type="EC" id="1.1.5.2" evidence="6"/>
<dbReference type="PANTHER" id="PTHR32303:SF4">
    <property type="entry name" value="QUINOPROTEIN GLUCOSE DEHYDROGENASE"/>
    <property type="match status" value="1"/>
</dbReference>
<dbReference type="Proteomes" id="UP001184614">
    <property type="component" value="Unassembled WGS sequence"/>
</dbReference>
<reference evidence="6 7" key="1">
    <citation type="submission" date="2023-07" db="EMBL/GenBank/DDBJ databases">
        <title>Sorghum-associated microbial communities from plants grown in Nebraska, USA.</title>
        <authorList>
            <person name="Schachtman D."/>
        </authorList>
    </citation>
    <scope>NUCLEOTIDE SEQUENCE [LARGE SCALE GENOMIC DNA]</scope>
    <source>
        <strain evidence="6 7">DS1730</strain>
    </source>
</reference>
<keyword evidence="4" id="KW-1133">Transmembrane helix</keyword>
<sequence>MLTRIGGLITALLGAAILYYGAQLAIIGGSFFYVIMALGLLISGLQLFRLRQNGLVIYALTLVVTFIWTLYEVGMDKWQWIPRGALIIFLGLLLSLPFIVRGLRDKPVKLWSPGLTNGPFILRSVVGLVATMALVAWFIDPIEKQGTLQTVAGAKEVSIDPSGVPYPANDWVAYGGTNLGQRYSSLKDINSDNVGKLKVAWEHHTGDLREGDAVDSKEYTFEATPIKVNGLLYFCTPHNIVRALEPETGKLAWSFDPKMQRDNQYQHQTCRGVSYNDSSEYVVPADTDPAKAEAIKAAILQCPRRIIASSVDARLYVLNADNGELCTSFGDNGYVDLKAQMPNMERATYQQTSAPLVTADLIILGSAIADNYYENNPSGVIRAYDVRTGDIVWKFDAGKPDETAPLASDELYEPNSAVAWTQLSADEKLGLVYVPFGNKSPDQVGVSRSEADQKMVDSLAALDLRTGRLVWNFQTTHHDLWDRDIPSQPVLLNLPHDGQDVPAILVPTKIGNIWVLDRRTGDPIMPVHEMNVSTKTDIPNEKLSSTQLMSALSFTPAPLTEADMWGTTPFDQIACRITYRQARYDGNPFTPPQTEGLSLVWPGNIGVFNWGSVAVDPVNGWMIATPQYLPYLYRLYKRPEGEPDKRMFGNAGDAGGESKPGNENLGGPYAVSISHMRSALGVPCNTPPWGVRVGVNLADGTTAWKYRNGTVAGQKIAGIQFPIPFEMGMLAHGGTLTTAGGIAFTGAALDDIIRGYDMKTGETLWSHKLPAGGQATPMTYRGKDGKQYVVIAAGGHGSLGTTPGDSVIAYTVD</sequence>
<feature type="transmembrane region" description="Helical" evidence="4">
    <location>
        <begin position="7"/>
        <end position="25"/>
    </location>
</feature>
<name>A0ABU1MBB4_9HYPH</name>
<dbReference type="Pfam" id="PF01011">
    <property type="entry name" value="PQQ"/>
    <property type="match status" value="1"/>
</dbReference>
<feature type="domain" description="Pyrrolo-quinoline quinone repeat" evidence="5">
    <location>
        <begin position="171"/>
        <end position="789"/>
    </location>
</feature>
<dbReference type="RefSeq" id="WP_310014043.1">
    <property type="nucleotide sequence ID" value="NZ_JAVDQT010000005.1"/>
</dbReference>
<dbReference type="Gene3D" id="2.140.10.10">
    <property type="entry name" value="Quinoprotein alcohol dehydrogenase-like superfamily"/>
    <property type="match status" value="1"/>
</dbReference>
<protein>
    <submittedName>
        <fullName evidence="6">Quinoprotein glucose dehydrogenase</fullName>
        <ecNumber evidence="6">1.1.5.2</ecNumber>
    </submittedName>
</protein>
<organism evidence="6 7">
    <name type="scientific">Brucella pseudogrignonensis</name>
    <dbReference type="NCBI Taxonomy" id="419475"/>
    <lineage>
        <taxon>Bacteria</taxon>
        <taxon>Pseudomonadati</taxon>
        <taxon>Pseudomonadota</taxon>
        <taxon>Alphaproteobacteria</taxon>
        <taxon>Hyphomicrobiales</taxon>
        <taxon>Brucellaceae</taxon>
        <taxon>Brucella/Ochrobactrum group</taxon>
        <taxon>Brucella</taxon>
    </lineage>
</organism>
<comment type="similarity">
    <text evidence="2">Belongs to the bacterial PQQ dehydrogenase family.</text>
</comment>
<dbReference type="InterPro" id="IPR017511">
    <property type="entry name" value="PQQ_mDH"/>
</dbReference>
<dbReference type="SUPFAM" id="SSF50998">
    <property type="entry name" value="Quinoprotein alcohol dehydrogenase-like"/>
    <property type="match status" value="1"/>
</dbReference>
<keyword evidence="4" id="KW-0812">Transmembrane</keyword>
<gene>
    <name evidence="6" type="ORF">J2782_003075</name>
</gene>
<proteinExistence type="inferred from homology"/>
<dbReference type="InterPro" id="IPR018391">
    <property type="entry name" value="PQQ_b-propeller_rpt"/>
</dbReference>
<dbReference type="NCBIfam" id="TIGR03074">
    <property type="entry name" value="PQQ_membr_DH"/>
    <property type="match status" value="1"/>
</dbReference>
<comment type="caution">
    <text evidence="6">The sequence shown here is derived from an EMBL/GenBank/DDBJ whole genome shotgun (WGS) entry which is preliminary data.</text>
</comment>
<dbReference type="InterPro" id="IPR002372">
    <property type="entry name" value="PQQ_rpt_dom"/>
</dbReference>
<keyword evidence="3 6" id="KW-0560">Oxidoreductase</keyword>
<feature type="transmembrane region" description="Helical" evidence="4">
    <location>
        <begin position="120"/>
        <end position="139"/>
    </location>
</feature>
<evidence type="ECO:0000313" key="7">
    <source>
        <dbReference type="Proteomes" id="UP001184614"/>
    </source>
</evidence>
<dbReference type="EMBL" id="JAVDQT010000005">
    <property type="protein sequence ID" value="MDR6433329.1"/>
    <property type="molecule type" value="Genomic_DNA"/>
</dbReference>
<evidence type="ECO:0000256" key="3">
    <source>
        <dbReference type="ARBA" id="ARBA00023002"/>
    </source>
</evidence>
<dbReference type="PANTHER" id="PTHR32303">
    <property type="entry name" value="QUINOPROTEIN ALCOHOL DEHYDROGENASE (CYTOCHROME C)"/>
    <property type="match status" value="1"/>
</dbReference>
<comment type="cofactor">
    <cofactor evidence="1">
        <name>pyrroloquinoline quinone</name>
        <dbReference type="ChEBI" id="CHEBI:58442"/>
    </cofactor>
</comment>
<accession>A0ABU1MBB4</accession>